<dbReference type="Proteomes" id="UP001055453">
    <property type="component" value="Chromosome"/>
</dbReference>
<evidence type="ECO:0000313" key="1">
    <source>
        <dbReference type="EMBL" id="BDI18091.1"/>
    </source>
</evidence>
<name>A0ABN6Q4H9_NOSCO</name>
<sequence>MPCAPTMGCFFSAIPELVSPLGNPRKMLGNFQQSQLRIEIEASTDAIRDSLLHPVQLEKWLLGQRFAPGMPEELLAGFQFTTWTGPVPIHHQVDVVKSNCLRLVLSGGIDGFHEWYWGEGWVQSRLEGVSILPLNLGQTLSLLSLRQFLATQER</sequence>
<proteinExistence type="predicted"/>
<dbReference type="EMBL" id="AP025732">
    <property type="protein sequence ID" value="BDI18091.1"/>
    <property type="molecule type" value="Genomic_DNA"/>
</dbReference>
<keyword evidence="2" id="KW-1185">Reference proteome</keyword>
<reference evidence="1" key="1">
    <citation type="submission" date="2022-04" db="EMBL/GenBank/DDBJ databases">
        <title>Complete genome sequence of a cyanobacterium, Nostoc sp. SO-36, isolated in Antarctica.</title>
        <authorList>
            <person name="Kanesaki Y."/>
            <person name="Effendi D."/>
            <person name="Sakamoto T."/>
            <person name="Ohtani S."/>
            <person name="Awai K."/>
        </authorList>
    </citation>
    <scope>NUCLEOTIDE SEQUENCE</scope>
    <source>
        <strain evidence="1">SO-36</strain>
    </source>
</reference>
<organism evidence="1 2">
    <name type="scientific">Nostoc cf. commune SO-36</name>
    <dbReference type="NCBI Taxonomy" id="449208"/>
    <lineage>
        <taxon>Bacteria</taxon>
        <taxon>Bacillati</taxon>
        <taxon>Cyanobacteriota</taxon>
        <taxon>Cyanophyceae</taxon>
        <taxon>Nostocales</taxon>
        <taxon>Nostocaceae</taxon>
        <taxon>Nostoc</taxon>
    </lineage>
</organism>
<evidence type="ECO:0000313" key="2">
    <source>
        <dbReference type="Proteomes" id="UP001055453"/>
    </source>
</evidence>
<accession>A0ABN6Q4H9</accession>
<protein>
    <submittedName>
        <fullName evidence="1">Uncharacterized protein</fullName>
    </submittedName>
</protein>
<gene>
    <name evidence="1" type="ORF">ANSO36C_38930</name>
</gene>